<dbReference type="PANTHER" id="PTHR43756:SF5">
    <property type="entry name" value="CHOLINE MONOOXYGENASE, CHLOROPLASTIC"/>
    <property type="match status" value="1"/>
</dbReference>
<dbReference type="Gene3D" id="3.90.380.10">
    <property type="entry name" value="Naphthalene 1,2-dioxygenase Alpha Subunit, Chain A, domain 1"/>
    <property type="match status" value="1"/>
</dbReference>
<evidence type="ECO:0000256" key="6">
    <source>
        <dbReference type="ARBA" id="ARBA00023014"/>
    </source>
</evidence>
<dbReference type="PRINTS" id="PR00090">
    <property type="entry name" value="RNGDIOXGNASE"/>
</dbReference>
<dbReference type="CDD" id="cd08882">
    <property type="entry name" value="RHO_alpha_C_MupW-like"/>
    <property type="match status" value="1"/>
</dbReference>
<keyword evidence="4" id="KW-0560">Oxidoreductase</keyword>
<keyword evidence="3" id="KW-0479">Metal-binding</keyword>
<dbReference type="InterPro" id="IPR001663">
    <property type="entry name" value="Rng_hydr_dOase-A"/>
</dbReference>
<dbReference type="STRING" id="716816.BST96_17145"/>
<evidence type="ECO:0000313" key="9">
    <source>
        <dbReference type="EMBL" id="ARN75680.1"/>
    </source>
</evidence>
<feature type="domain" description="Rieske" evidence="8">
    <location>
        <begin position="48"/>
        <end position="161"/>
    </location>
</feature>
<dbReference type="CDD" id="cd03469">
    <property type="entry name" value="Rieske_RO_Alpha_N"/>
    <property type="match status" value="1"/>
</dbReference>
<dbReference type="Proteomes" id="UP000193450">
    <property type="component" value="Chromosome"/>
</dbReference>
<name>A0A1X9NCC1_9GAMM</name>
<evidence type="ECO:0000256" key="3">
    <source>
        <dbReference type="ARBA" id="ARBA00022723"/>
    </source>
</evidence>
<keyword evidence="6" id="KW-0411">Iron-sulfur</keyword>
<dbReference type="InterPro" id="IPR015879">
    <property type="entry name" value="Ring_hydroxy_dOase_asu_C_dom"/>
</dbReference>
<dbReference type="PROSITE" id="PS51296">
    <property type="entry name" value="RIESKE"/>
    <property type="match status" value="1"/>
</dbReference>
<evidence type="ECO:0000256" key="7">
    <source>
        <dbReference type="SAM" id="MobiDB-lite"/>
    </source>
</evidence>
<dbReference type="AlphaFoldDB" id="A0A1X9NCC1"/>
<gene>
    <name evidence="9" type="ORF">BST96_17145</name>
</gene>
<accession>A0A1X9NCC1</accession>
<feature type="region of interest" description="Disordered" evidence="7">
    <location>
        <begin position="1"/>
        <end position="23"/>
    </location>
</feature>
<keyword evidence="2" id="KW-0001">2Fe-2S</keyword>
<dbReference type="EMBL" id="CP019343">
    <property type="protein sequence ID" value="ARN75680.1"/>
    <property type="molecule type" value="Genomic_DNA"/>
</dbReference>
<reference evidence="9 10" key="1">
    <citation type="submission" date="2016-11" db="EMBL/GenBank/DDBJ databases">
        <title>Trade-off between light-utilization and light-protection in marine flavobacteria.</title>
        <authorList>
            <person name="Kumagai Y."/>
        </authorList>
    </citation>
    <scope>NUCLEOTIDE SEQUENCE [LARGE SCALE GENOMIC DNA]</scope>
    <source>
        <strain evidence="9 10">NBRC 107125</strain>
    </source>
</reference>
<evidence type="ECO:0000256" key="1">
    <source>
        <dbReference type="ARBA" id="ARBA00001962"/>
    </source>
</evidence>
<protein>
    <recommendedName>
        <fullName evidence="8">Rieske domain-containing protein</fullName>
    </recommendedName>
</protein>
<dbReference type="PANTHER" id="PTHR43756">
    <property type="entry name" value="CHOLINE MONOOXYGENASE, CHLOROPLASTIC"/>
    <property type="match status" value="1"/>
</dbReference>
<evidence type="ECO:0000259" key="8">
    <source>
        <dbReference type="PROSITE" id="PS51296"/>
    </source>
</evidence>
<sequence length="442" mass="51614">MPNKDYRTPSIDRDTPQPDIGDKRFSGERFHSTEFMQKEWSHLWRRVWNMGPRVEELKAVGDYVIHTLGKESFIFVLDEKQTIRAYFNVCQHRGNRLVCGERNGKARFFKCAFHAWSWNIDGSIKGVPDADTFPQFKDGIPKEELGLTEIRVDSWGGWLWFNIDGKAGPLLDFLGVLPDHIAPYRMQDMRAYVNATFLWDCNWKIAVDAFNESYHFRGIHPEMMTWSNCDAKLELLGKHSRMINEYGAPSRPHRETMEISERMQAYMKYFGLDPATYNGPAKGARLEKQKLNRQQQAEGSVPHLPYNEMTDEQLSDVFHYFYFPSAAMNIFPEGINTFRYRPHETDPNKCYYDLIMMAHFPEGQAPEQCEHQYYDHKVQYVDMLDPAVEVASFILQQDADNVPEVQLGVQSEGFKGMYLGEQEIRVRHFHNLIDEYLADTPE</sequence>
<dbReference type="Pfam" id="PF00848">
    <property type="entry name" value="Ring_hydroxyl_A"/>
    <property type="match status" value="1"/>
</dbReference>
<keyword evidence="10" id="KW-1185">Reference proteome</keyword>
<dbReference type="Pfam" id="PF00355">
    <property type="entry name" value="Rieske"/>
    <property type="match status" value="1"/>
</dbReference>
<dbReference type="KEGG" id="osg:BST96_17145"/>
<dbReference type="InterPro" id="IPR036922">
    <property type="entry name" value="Rieske_2Fe-2S_sf"/>
</dbReference>
<evidence type="ECO:0000256" key="5">
    <source>
        <dbReference type="ARBA" id="ARBA00023004"/>
    </source>
</evidence>
<evidence type="ECO:0000256" key="4">
    <source>
        <dbReference type="ARBA" id="ARBA00023002"/>
    </source>
</evidence>
<dbReference type="InterPro" id="IPR017941">
    <property type="entry name" value="Rieske_2Fe-2S"/>
</dbReference>
<dbReference type="RefSeq" id="WP_169714026.1">
    <property type="nucleotide sequence ID" value="NZ_CP019343.1"/>
</dbReference>
<evidence type="ECO:0000313" key="10">
    <source>
        <dbReference type="Proteomes" id="UP000193450"/>
    </source>
</evidence>
<comment type="cofactor">
    <cofactor evidence="1">
        <name>Fe cation</name>
        <dbReference type="ChEBI" id="CHEBI:24875"/>
    </cofactor>
</comment>
<dbReference type="SUPFAM" id="SSF50022">
    <property type="entry name" value="ISP domain"/>
    <property type="match status" value="1"/>
</dbReference>
<dbReference type="GO" id="GO:0016491">
    <property type="term" value="F:oxidoreductase activity"/>
    <property type="evidence" value="ECO:0007669"/>
    <property type="project" value="UniProtKB-KW"/>
</dbReference>
<evidence type="ECO:0000256" key="2">
    <source>
        <dbReference type="ARBA" id="ARBA00022714"/>
    </source>
</evidence>
<dbReference type="GO" id="GO:0051537">
    <property type="term" value="F:2 iron, 2 sulfur cluster binding"/>
    <property type="evidence" value="ECO:0007669"/>
    <property type="project" value="UniProtKB-KW"/>
</dbReference>
<dbReference type="SUPFAM" id="SSF55961">
    <property type="entry name" value="Bet v1-like"/>
    <property type="match status" value="1"/>
</dbReference>
<dbReference type="GO" id="GO:0005506">
    <property type="term" value="F:iron ion binding"/>
    <property type="evidence" value="ECO:0007669"/>
    <property type="project" value="InterPro"/>
</dbReference>
<dbReference type="Gene3D" id="2.102.10.10">
    <property type="entry name" value="Rieske [2Fe-2S] iron-sulphur domain"/>
    <property type="match status" value="1"/>
</dbReference>
<proteinExistence type="predicted"/>
<keyword evidence="5" id="KW-0408">Iron</keyword>
<organism evidence="9 10">
    <name type="scientific">Oceanicoccus sagamiensis</name>
    <dbReference type="NCBI Taxonomy" id="716816"/>
    <lineage>
        <taxon>Bacteria</taxon>
        <taxon>Pseudomonadati</taxon>
        <taxon>Pseudomonadota</taxon>
        <taxon>Gammaproteobacteria</taxon>
        <taxon>Cellvibrionales</taxon>
        <taxon>Spongiibacteraceae</taxon>
        <taxon>Oceanicoccus</taxon>
    </lineage>
</organism>